<feature type="transmembrane region" description="Helical" evidence="16">
    <location>
        <begin position="105"/>
        <end position="123"/>
    </location>
</feature>
<evidence type="ECO:0000256" key="13">
    <source>
        <dbReference type="ARBA" id="ARBA00023137"/>
    </source>
</evidence>
<organism evidence="19 20">
    <name type="scientific">Kitasatospora atroaurantiaca</name>
    <dbReference type="NCBI Taxonomy" id="285545"/>
    <lineage>
        <taxon>Bacteria</taxon>
        <taxon>Bacillati</taxon>
        <taxon>Actinomycetota</taxon>
        <taxon>Actinomycetes</taxon>
        <taxon>Kitasatosporales</taxon>
        <taxon>Streptomycetaceae</taxon>
        <taxon>Kitasatospora</taxon>
    </lineage>
</organism>
<feature type="transmembrane region" description="Helical" evidence="16">
    <location>
        <begin position="40"/>
        <end position="57"/>
    </location>
</feature>
<dbReference type="InterPro" id="IPR033756">
    <property type="entry name" value="YlxH/NBP35"/>
</dbReference>
<dbReference type="GO" id="GO:0005524">
    <property type="term" value="F:ATP binding"/>
    <property type="evidence" value="ECO:0007669"/>
    <property type="project" value="UniProtKB-KW"/>
</dbReference>
<keyword evidence="8" id="KW-0547">Nucleotide-binding</keyword>
<dbReference type="Gene3D" id="3.40.50.300">
    <property type="entry name" value="P-loop containing nucleotide triphosphate hydrolases"/>
    <property type="match status" value="1"/>
</dbReference>
<comment type="caution">
    <text evidence="19">The sequence shown here is derived from an EMBL/GenBank/DDBJ whole genome shotgun (WGS) entry which is preliminary data.</text>
</comment>
<evidence type="ECO:0000256" key="7">
    <source>
        <dbReference type="ARBA" id="ARBA00022692"/>
    </source>
</evidence>
<dbReference type="NCBIfam" id="TIGR01007">
    <property type="entry name" value="eps_fam"/>
    <property type="match status" value="1"/>
</dbReference>
<evidence type="ECO:0000256" key="16">
    <source>
        <dbReference type="SAM" id="Phobius"/>
    </source>
</evidence>
<feature type="transmembrane region" description="Helical" evidence="16">
    <location>
        <begin position="129"/>
        <end position="151"/>
    </location>
</feature>
<keyword evidence="13" id="KW-0829">Tyrosine-protein kinase</keyword>
<keyword evidence="7 16" id="KW-0812">Transmembrane</keyword>
<dbReference type="Pfam" id="PF02706">
    <property type="entry name" value="Wzz"/>
    <property type="match status" value="1"/>
</dbReference>
<keyword evidence="9" id="KW-0418">Kinase</keyword>
<sequence length="932" mass="97194">MGESPPVLGGRPRLLPITVAAFWILVGGSLGRFGLNGPATVLVFLATAIVLPCAAVRRPGEGRTGGAGTPRLLRVPLPMPLWAFAGLATVSAVQQRTEAGVQNALVYLTFVAVMAIAAAWTSPGSAMLLLRWVRAAAVVAAVGYLLSVALDGPGNSSLYPKRIFGEVVWIGMVAAVPLAGRSRWGYAAPLLLITADVLSLSRTSAVVCALLFLGVVAKGRSRGELRRLVVLASVVVGGTYVLMTRFQPLRDRFTQNDSRTVAGLQIGTSGRSDLWAVTWDSIKESPWLGHGIGSVERLLAALDATETLGHPHNDYLRLWNDLGLVGLALWVAAILLLGRDAYRRRRAATDSADWAIHQAALLALIGLSLNVVTSNLLVYVFVMVPVAVVVGTSIGQARVTDGDVSPARPQVSRGAAELKNAQKCLNSPKATYHALVPRSGHLGCHDRNNPKGFTLDLRGFLRVLTRRWVSITMLTVAGLGAGLAVTEVSTPQYEARSQIFVSTRATSDIAELNQGSAFSQARVQSYADIVSSARIVAPVINRLGLDMTPDQLAKRINAGVKPNTVLIDIAVTDTDAVRAAKIANTVADEAGVQIVSLETPPGQSAPVHIGTTRSASAPTAPLSPRPLLNAAAGLFAGLIAGVALAVLRDILDTTLRTSHALAEATGLPVLGAVPYDKDAQDSPLAVGPGAHSARAEAFRLVRTNLQFAQVDRSPRVIVVTSPLPGEGKTNTAANLALSLTEAGRSVCLVDADLRSPSVAKTFGLVQDAGLTTVLIGTATVDEVLQQGGEGKLSVLTSGPIPPNPAEILTSDRMRQVLEGLAEAFDVVVVDSAPLMPVADTVGLAPLVDGAVLVVRAGHTPSERAQAAVAALRSVGAPVLGAVLSMAKLHNEGYGYGYGYGYGETAGASEIALTPSQKSGEDSELATQLGLTK</sequence>
<dbReference type="CDD" id="cd05387">
    <property type="entry name" value="BY-kinase"/>
    <property type="match status" value="1"/>
</dbReference>
<accession>A0A561F0X7</accession>
<keyword evidence="5" id="KW-1003">Cell membrane</keyword>
<dbReference type="GO" id="GO:0004715">
    <property type="term" value="F:non-membrane spanning protein tyrosine kinase activity"/>
    <property type="evidence" value="ECO:0007669"/>
    <property type="project" value="UniProtKB-EC"/>
</dbReference>
<feature type="transmembrane region" description="Helical" evidence="16">
    <location>
        <begin position="186"/>
        <end position="216"/>
    </location>
</feature>
<dbReference type="RefSeq" id="WP_170290746.1">
    <property type="nucleotide sequence ID" value="NZ_BAAABR010000025.1"/>
</dbReference>
<feature type="transmembrane region" description="Helical" evidence="16">
    <location>
        <begin position="163"/>
        <end position="180"/>
    </location>
</feature>
<evidence type="ECO:0000256" key="12">
    <source>
        <dbReference type="ARBA" id="ARBA00023136"/>
    </source>
</evidence>
<reference evidence="19 20" key="1">
    <citation type="submission" date="2019-06" db="EMBL/GenBank/DDBJ databases">
        <title>Sequencing the genomes of 1000 actinobacteria strains.</title>
        <authorList>
            <person name="Klenk H.-P."/>
        </authorList>
    </citation>
    <scope>NUCLEOTIDE SEQUENCE [LARGE SCALE GENOMIC DNA]</scope>
    <source>
        <strain evidence="19 20">DSM 41649</strain>
    </source>
</reference>
<feature type="domain" description="O-antigen ligase-related" evidence="18">
    <location>
        <begin position="190"/>
        <end position="331"/>
    </location>
</feature>
<evidence type="ECO:0000259" key="17">
    <source>
        <dbReference type="Pfam" id="PF02706"/>
    </source>
</evidence>
<dbReference type="InterPro" id="IPR027417">
    <property type="entry name" value="P-loop_NTPase"/>
</dbReference>
<dbReference type="InterPro" id="IPR003856">
    <property type="entry name" value="LPS_length_determ_N"/>
</dbReference>
<evidence type="ECO:0000256" key="8">
    <source>
        <dbReference type="ARBA" id="ARBA00022741"/>
    </source>
</evidence>
<feature type="transmembrane region" description="Helical" evidence="16">
    <location>
        <begin position="322"/>
        <end position="342"/>
    </location>
</feature>
<evidence type="ECO:0000256" key="2">
    <source>
        <dbReference type="ARBA" id="ARBA00006683"/>
    </source>
</evidence>
<dbReference type="AlphaFoldDB" id="A0A561F0X7"/>
<comment type="catalytic activity">
    <reaction evidence="14">
        <text>L-tyrosyl-[protein] + ATP = O-phospho-L-tyrosyl-[protein] + ADP + H(+)</text>
        <dbReference type="Rhea" id="RHEA:10596"/>
        <dbReference type="Rhea" id="RHEA-COMP:10136"/>
        <dbReference type="Rhea" id="RHEA-COMP:20101"/>
        <dbReference type="ChEBI" id="CHEBI:15378"/>
        <dbReference type="ChEBI" id="CHEBI:30616"/>
        <dbReference type="ChEBI" id="CHEBI:46858"/>
        <dbReference type="ChEBI" id="CHEBI:61978"/>
        <dbReference type="ChEBI" id="CHEBI:456216"/>
        <dbReference type="EC" id="2.7.10.2"/>
    </reaction>
</comment>
<feature type="transmembrane region" description="Helical" evidence="16">
    <location>
        <begin position="14"/>
        <end position="33"/>
    </location>
</feature>
<evidence type="ECO:0000256" key="15">
    <source>
        <dbReference type="SAM" id="MobiDB-lite"/>
    </source>
</evidence>
<feature type="transmembrane region" description="Helical" evidence="16">
    <location>
        <begin position="354"/>
        <end position="372"/>
    </location>
</feature>
<keyword evidence="20" id="KW-1185">Reference proteome</keyword>
<evidence type="ECO:0000256" key="5">
    <source>
        <dbReference type="ARBA" id="ARBA00022475"/>
    </source>
</evidence>
<comment type="similarity">
    <text evidence="3">Belongs to the CpsD/CapB family.</text>
</comment>
<keyword evidence="12 16" id="KW-0472">Membrane</keyword>
<evidence type="ECO:0000313" key="19">
    <source>
        <dbReference type="EMBL" id="TWE21520.1"/>
    </source>
</evidence>
<dbReference type="EC" id="2.7.10.2" evidence="4"/>
<keyword evidence="10" id="KW-0067">ATP-binding</keyword>
<gene>
    <name evidence="19" type="ORF">FB465_6703</name>
</gene>
<dbReference type="PANTHER" id="PTHR32309:SF13">
    <property type="entry name" value="FERRIC ENTEROBACTIN TRANSPORT PROTEIN FEPE"/>
    <property type="match status" value="1"/>
</dbReference>
<dbReference type="Pfam" id="PF10609">
    <property type="entry name" value="ParA"/>
    <property type="match status" value="1"/>
</dbReference>
<evidence type="ECO:0000259" key="18">
    <source>
        <dbReference type="Pfam" id="PF04932"/>
    </source>
</evidence>
<feature type="domain" description="Polysaccharide chain length determinant N-terminal" evidence="17">
    <location>
        <begin position="454"/>
        <end position="542"/>
    </location>
</feature>
<comment type="subcellular location">
    <subcellularLocation>
        <location evidence="1">Cell membrane</location>
        <topology evidence="1">Multi-pass membrane protein</topology>
    </subcellularLocation>
</comment>
<dbReference type="InterPro" id="IPR050445">
    <property type="entry name" value="Bact_polysacc_biosynth/exp"/>
</dbReference>
<proteinExistence type="inferred from homology"/>
<evidence type="ECO:0000256" key="11">
    <source>
        <dbReference type="ARBA" id="ARBA00022989"/>
    </source>
</evidence>
<protein>
    <recommendedName>
        <fullName evidence="4">non-specific protein-tyrosine kinase</fullName>
        <ecNumber evidence="4">2.7.10.2</ecNumber>
    </recommendedName>
</protein>
<feature type="transmembrane region" description="Helical" evidence="16">
    <location>
        <begin position="228"/>
        <end position="246"/>
    </location>
</feature>
<dbReference type="EMBL" id="VIVR01000001">
    <property type="protein sequence ID" value="TWE21520.1"/>
    <property type="molecule type" value="Genomic_DNA"/>
</dbReference>
<evidence type="ECO:0000256" key="14">
    <source>
        <dbReference type="ARBA" id="ARBA00051245"/>
    </source>
</evidence>
<dbReference type="Proteomes" id="UP000318416">
    <property type="component" value="Unassembled WGS sequence"/>
</dbReference>
<dbReference type="InterPro" id="IPR005702">
    <property type="entry name" value="Wzc-like_C"/>
</dbReference>
<evidence type="ECO:0000256" key="10">
    <source>
        <dbReference type="ARBA" id="ARBA00022840"/>
    </source>
</evidence>
<dbReference type="GO" id="GO:0005886">
    <property type="term" value="C:plasma membrane"/>
    <property type="evidence" value="ECO:0007669"/>
    <property type="project" value="UniProtKB-SubCell"/>
</dbReference>
<dbReference type="SUPFAM" id="SSF52540">
    <property type="entry name" value="P-loop containing nucleoside triphosphate hydrolases"/>
    <property type="match status" value="1"/>
</dbReference>
<evidence type="ECO:0000256" key="6">
    <source>
        <dbReference type="ARBA" id="ARBA00022679"/>
    </source>
</evidence>
<name>A0A561F0X7_9ACTN</name>
<keyword evidence="11 16" id="KW-1133">Transmembrane helix</keyword>
<evidence type="ECO:0000256" key="3">
    <source>
        <dbReference type="ARBA" id="ARBA00007316"/>
    </source>
</evidence>
<comment type="similarity">
    <text evidence="2">Belongs to the CpsC/CapA family.</text>
</comment>
<dbReference type="InterPro" id="IPR007016">
    <property type="entry name" value="O-antigen_ligase-rel_domated"/>
</dbReference>
<dbReference type="FunFam" id="3.40.50.300:FF:000527">
    <property type="entry name" value="Tyrosine-protein kinase etk"/>
    <property type="match status" value="1"/>
</dbReference>
<dbReference type="PANTHER" id="PTHR32309">
    <property type="entry name" value="TYROSINE-PROTEIN KINASE"/>
    <property type="match status" value="1"/>
</dbReference>
<keyword evidence="6" id="KW-0808">Transferase</keyword>
<evidence type="ECO:0000313" key="20">
    <source>
        <dbReference type="Proteomes" id="UP000318416"/>
    </source>
</evidence>
<dbReference type="GO" id="GO:0042802">
    <property type="term" value="F:identical protein binding"/>
    <property type="evidence" value="ECO:0007669"/>
    <property type="project" value="UniProtKB-ARBA"/>
</dbReference>
<feature type="transmembrane region" description="Helical" evidence="16">
    <location>
        <begin position="77"/>
        <end position="93"/>
    </location>
</feature>
<evidence type="ECO:0000256" key="4">
    <source>
        <dbReference type="ARBA" id="ARBA00011903"/>
    </source>
</evidence>
<dbReference type="Pfam" id="PF04932">
    <property type="entry name" value="Wzy_C"/>
    <property type="match status" value="1"/>
</dbReference>
<feature type="region of interest" description="Disordered" evidence="15">
    <location>
        <begin position="913"/>
        <end position="932"/>
    </location>
</feature>
<evidence type="ECO:0000256" key="9">
    <source>
        <dbReference type="ARBA" id="ARBA00022777"/>
    </source>
</evidence>
<evidence type="ECO:0000256" key="1">
    <source>
        <dbReference type="ARBA" id="ARBA00004651"/>
    </source>
</evidence>